<proteinExistence type="predicted"/>
<accession>W1P2Z6</accession>
<dbReference type="Gramene" id="ERN01325">
    <property type="protein sequence ID" value="ERN01325"/>
    <property type="gene ID" value="AMTR_s00002p00256110"/>
</dbReference>
<evidence type="ECO:0000313" key="2">
    <source>
        <dbReference type="Proteomes" id="UP000017836"/>
    </source>
</evidence>
<dbReference type="EMBL" id="KI394767">
    <property type="protein sequence ID" value="ERN01325.1"/>
    <property type="molecule type" value="Genomic_DNA"/>
</dbReference>
<dbReference type="PANTHER" id="PTHR48045:SF22">
    <property type="entry name" value="UDP-GLUCURONOSYL_UDP-GLUCOSYLTRANSFERASE"/>
    <property type="match status" value="1"/>
</dbReference>
<dbReference type="HOGENOM" id="CLU_2530462_0_0_1"/>
<dbReference type="AlphaFoldDB" id="W1P2Z6"/>
<keyword evidence="2" id="KW-1185">Reference proteome</keyword>
<dbReference type="Proteomes" id="UP000017836">
    <property type="component" value="Unassembled WGS sequence"/>
</dbReference>
<dbReference type="SUPFAM" id="SSF53756">
    <property type="entry name" value="UDP-Glycosyltransferase/glycogen phosphorylase"/>
    <property type="match status" value="1"/>
</dbReference>
<dbReference type="eggNOG" id="KOG1192">
    <property type="taxonomic scope" value="Eukaryota"/>
</dbReference>
<dbReference type="PANTHER" id="PTHR48045">
    <property type="entry name" value="UDP-GLYCOSYLTRANSFERASE 72B1"/>
    <property type="match status" value="1"/>
</dbReference>
<dbReference type="Gene3D" id="3.40.50.2000">
    <property type="entry name" value="Glycogen Phosphorylase B"/>
    <property type="match status" value="1"/>
</dbReference>
<protein>
    <submittedName>
        <fullName evidence="1">Uncharacterized protein</fullName>
    </submittedName>
</protein>
<reference evidence="2" key="1">
    <citation type="journal article" date="2013" name="Science">
        <title>The Amborella genome and the evolution of flowering plants.</title>
        <authorList>
            <consortium name="Amborella Genome Project"/>
        </authorList>
    </citation>
    <scope>NUCLEOTIDE SEQUENCE [LARGE SCALE GENOMIC DNA]</scope>
</reference>
<organism evidence="1 2">
    <name type="scientific">Amborella trichopoda</name>
    <dbReference type="NCBI Taxonomy" id="13333"/>
    <lineage>
        <taxon>Eukaryota</taxon>
        <taxon>Viridiplantae</taxon>
        <taxon>Streptophyta</taxon>
        <taxon>Embryophyta</taxon>
        <taxon>Tracheophyta</taxon>
        <taxon>Spermatophyta</taxon>
        <taxon>Magnoliopsida</taxon>
        <taxon>Amborellales</taxon>
        <taxon>Amborellaceae</taxon>
        <taxon>Amborella</taxon>
    </lineage>
</organism>
<name>W1P2Z6_AMBTC</name>
<evidence type="ECO:0000313" key="1">
    <source>
        <dbReference type="EMBL" id="ERN01325.1"/>
    </source>
</evidence>
<gene>
    <name evidence="1" type="ORF">AMTR_s00002p00256110</name>
</gene>
<sequence>MEGVLAGVQMLAFPINFDQQTNSKLVAEDWKVGLRTRRGPMDEMEVVGRDEIAKIVRRLMGGRIKCFCFGSQNFWQTDKCVVNV</sequence>